<organism evidence="3 4">
    <name type="scientific">Ascodesmis nigricans</name>
    <dbReference type="NCBI Taxonomy" id="341454"/>
    <lineage>
        <taxon>Eukaryota</taxon>
        <taxon>Fungi</taxon>
        <taxon>Dikarya</taxon>
        <taxon>Ascomycota</taxon>
        <taxon>Pezizomycotina</taxon>
        <taxon>Pezizomycetes</taxon>
        <taxon>Pezizales</taxon>
        <taxon>Ascodesmidaceae</taxon>
        <taxon>Ascodesmis</taxon>
    </lineage>
</organism>
<feature type="region of interest" description="Disordered" evidence="1">
    <location>
        <begin position="331"/>
        <end position="377"/>
    </location>
</feature>
<reference evidence="3 4" key="1">
    <citation type="submission" date="2019-04" db="EMBL/GenBank/DDBJ databases">
        <title>Comparative genomics and transcriptomics to analyze fruiting body development in filamentous ascomycetes.</title>
        <authorList>
            <consortium name="DOE Joint Genome Institute"/>
            <person name="Lutkenhaus R."/>
            <person name="Traeger S."/>
            <person name="Breuer J."/>
            <person name="Kuo A."/>
            <person name="Lipzen A."/>
            <person name="Pangilinan J."/>
            <person name="Dilworth D."/>
            <person name="Sandor L."/>
            <person name="Poggeler S."/>
            <person name="Barry K."/>
            <person name="Grigoriev I.V."/>
            <person name="Nowrousian M."/>
        </authorList>
    </citation>
    <scope>NUCLEOTIDE SEQUENCE [LARGE SCALE GENOMIC DNA]</scope>
    <source>
        <strain evidence="3 4">CBS 389.68</strain>
    </source>
</reference>
<dbReference type="InterPro" id="IPR000073">
    <property type="entry name" value="AB_hydrolase_1"/>
</dbReference>
<feature type="compositionally biased region" description="Polar residues" evidence="1">
    <location>
        <begin position="506"/>
        <end position="518"/>
    </location>
</feature>
<sequence length="641" mass="70865">MNQSYPPLPPRPTHTKSQSSGSSHLHIPYGLLAPDLRSVSQVSLCPNYETVPSQKRELLLIYIHGFLGNETSFQSFPAHLHNVLSSQIDPAYFVHTKVYPKFKTRHPISVATAQFSQWLSQFEGPMTDVVLLGHSMGGILAAEVALLMNPDGRTRRHRIMGMIAFDTPFLGMHPGVISAGLGSLFKPAPEVKRLPPEEEQKLAEEVFGPVPKRNFTVTRPKKEQKWDSTLRFITKYHDHLTQATGNYLMSHLEFGSCLADPIGLKNRYRAIRTLEQGIWEDNAQGLERVRFINYYTVSFGREKKQKESVEPAPPPPERVHKDVVMEQADGHLDIPGTATDGHSSMLGSRRGSSTADTPGLSDLESIDGRGESGHSSFSLQNMRAELSQTSLSLVQSETMGPQDHSSSPLPPTPSQPEPEEPSGETQPEPSSEHDVKLAKRAAKEAEKRQKAYEKEVNKTRERLEKLKKKAAKKAAKKGATKSQVNANPDPSPSPSPNDSADITPPSVLSQTITSSSLSPLFRADEPGLLTPPTPPTPPSVSSSLNHDVSPSPSPSPSPVEPLPKKRRERKFCITPSAPDPLWEKVEMRGVDEVGAHCGLFFIGDVYAGLVGEVARRICGWVEEEMVQREVEREWRRCNGWE</sequence>
<feature type="domain" description="AB hydrolase-1" evidence="2">
    <location>
        <begin position="62"/>
        <end position="211"/>
    </location>
</feature>
<feature type="compositionally biased region" description="Basic and acidic residues" evidence="1">
    <location>
        <begin position="430"/>
        <end position="464"/>
    </location>
</feature>
<dbReference type="Proteomes" id="UP000298138">
    <property type="component" value="Unassembled WGS sequence"/>
</dbReference>
<feature type="compositionally biased region" description="Pro residues" evidence="1">
    <location>
        <begin position="551"/>
        <end position="561"/>
    </location>
</feature>
<dbReference type="PANTHER" id="PTHR47842">
    <property type="entry name" value="EXPRESSED PROTEIN"/>
    <property type="match status" value="1"/>
</dbReference>
<keyword evidence="4" id="KW-1185">Reference proteome</keyword>
<feature type="region of interest" description="Disordered" evidence="1">
    <location>
        <begin position="394"/>
        <end position="569"/>
    </location>
</feature>
<gene>
    <name evidence="3" type="ORF">EX30DRAFT_363024</name>
</gene>
<dbReference type="EMBL" id="ML220115">
    <property type="protein sequence ID" value="TGZ82473.1"/>
    <property type="molecule type" value="Genomic_DNA"/>
</dbReference>
<dbReference type="STRING" id="341454.A0A4S2N0I6"/>
<dbReference type="AlphaFoldDB" id="A0A4S2N0I6"/>
<feature type="compositionally biased region" description="Basic residues" evidence="1">
    <location>
        <begin position="465"/>
        <end position="479"/>
    </location>
</feature>
<evidence type="ECO:0000256" key="1">
    <source>
        <dbReference type="SAM" id="MobiDB-lite"/>
    </source>
</evidence>
<dbReference type="SUPFAM" id="SSF53474">
    <property type="entry name" value="alpha/beta-Hydrolases"/>
    <property type="match status" value="1"/>
</dbReference>
<evidence type="ECO:0000313" key="3">
    <source>
        <dbReference type="EMBL" id="TGZ82473.1"/>
    </source>
</evidence>
<accession>A0A4S2N0I6</accession>
<feature type="compositionally biased region" description="Pro residues" evidence="1">
    <location>
        <begin position="529"/>
        <end position="538"/>
    </location>
</feature>
<feature type="region of interest" description="Disordered" evidence="1">
    <location>
        <begin position="1"/>
        <end position="23"/>
    </location>
</feature>
<name>A0A4S2N0I6_9PEZI</name>
<evidence type="ECO:0000313" key="4">
    <source>
        <dbReference type="Proteomes" id="UP000298138"/>
    </source>
</evidence>
<dbReference type="Pfam" id="PF12697">
    <property type="entry name" value="Abhydrolase_6"/>
    <property type="match status" value="1"/>
</dbReference>
<feature type="compositionally biased region" description="Polar residues" evidence="1">
    <location>
        <begin position="340"/>
        <end position="356"/>
    </location>
</feature>
<dbReference type="OrthoDB" id="3248508at2759"/>
<protein>
    <recommendedName>
        <fullName evidence="2">AB hydrolase-1 domain-containing protein</fullName>
    </recommendedName>
</protein>
<dbReference type="PANTHER" id="PTHR47842:SF3">
    <property type="entry name" value="DUF676 DOMAIN-CONTAINING PROTEIN"/>
    <property type="match status" value="1"/>
</dbReference>
<proteinExistence type="predicted"/>
<evidence type="ECO:0000259" key="2">
    <source>
        <dbReference type="Pfam" id="PF12697"/>
    </source>
</evidence>
<dbReference type="Gene3D" id="3.40.50.1820">
    <property type="entry name" value="alpha/beta hydrolase"/>
    <property type="match status" value="1"/>
</dbReference>
<dbReference type="InParanoid" id="A0A4S2N0I6"/>
<dbReference type="InterPro" id="IPR029058">
    <property type="entry name" value="AB_hydrolase_fold"/>
</dbReference>
<feature type="compositionally biased region" description="Pro residues" evidence="1">
    <location>
        <begin position="1"/>
        <end position="12"/>
    </location>
</feature>